<dbReference type="EMBL" id="UYRU01110396">
    <property type="protein sequence ID" value="VDN44155.1"/>
    <property type="molecule type" value="Genomic_DNA"/>
</dbReference>
<evidence type="ECO:0000313" key="2">
    <source>
        <dbReference type="Proteomes" id="UP000281553"/>
    </source>
</evidence>
<name>A0A3P7NML7_DIBLA</name>
<sequence length="79" mass="8794">MPPKDVPGLFVPLVQMAICLHPDNSAALVNEALLAAANALERLGPARLDHRITLTKSLRHFYLEEGYFVSQVVLLEERN</sequence>
<dbReference type="Proteomes" id="UP000281553">
    <property type="component" value="Unassembled WGS sequence"/>
</dbReference>
<proteinExistence type="predicted"/>
<organism evidence="1 2">
    <name type="scientific">Dibothriocephalus latus</name>
    <name type="common">Fish tapeworm</name>
    <name type="synonym">Diphyllobothrium latum</name>
    <dbReference type="NCBI Taxonomy" id="60516"/>
    <lineage>
        <taxon>Eukaryota</taxon>
        <taxon>Metazoa</taxon>
        <taxon>Spiralia</taxon>
        <taxon>Lophotrochozoa</taxon>
        <taxon>Platyhelminthes</taxon>
        <taxon>Cestoda</taxon>
        <taxon>Eucestoda</taxon>
        <taxon>Diphyllobothriidea</taxon>
        <taxon>Diphyllobothriidae</taxon>
        <taxon>Dibothriocephalus</taxon>
    </lineage>
</organism>
<gene>
    <name evidence="1" type="ORF">DILT_LOCUS19276</name>
</gene>
<evidence type="ECO:0000313" key="1">
    <source>
        <dbReference type="EMBL" id="VDN44155.1"/>
    </source>
</evidence>
<keyword evidence="2" id="KW-1185">Reference proteome</keyword>
<reference evidence="1 2" key="1">
    <citation type="submission" date="2018-11" db="EMBL/GenBank/DDBJ databases">
        <authorList>
            <consortium name="Pathogen Informatics"/>
        </authorList>
    </citation>
    <scope>NUCLEOTIDE SEQUENCE [LARGE SCALE GENOMIC DNA]</scope>
</reference>
<accession>A0A3P7NML7</accession>
<protein>
    <submittedName>
        <fullName evidence="1">Uncharacterized protein</fullName>
    </submittedName>
</protein>
<dbReference type="AlphaFoldDB" id="A0A3P7NML7"/>